<dbReference type="PANTHER" id="PTHR46542:SF1">
    <property type="entry name" value="X-BOX BINDING PROTEIN 1"/>
    <property type="match status" value="1"/>
</dbReference>
<dbReference type="PROSITE" id="PS00036">
    <property type="entry name" value="BZIP_BASIC"/>
    <property type="match status" value="1"/>
</dbReference>
<protein>
    <recommendedName>
        <fullName evidence="6">X-box-binding protein 1</fullName>
    </recommendedName>
</protein>
<comment type="caution">
    <text evidence="9">The sequence shown here is derived from an EMBL/GenBank/DDBJ whole genome shotgun (WGS) entry which is preliminary data.</text>
</comment>
<evidence type="ECO:0000256" key="5">
    <source>
        <dbReference type="ARBA" id="ARBA00023242"/>
    </source>
</evidence>
<dbReference type="SMART" id="SM00338">
    <property type="entry name" value="BRLZ"/>
    <property type="match status" value="1"/>
</dbReference>
<dbReference type="Proteomes" id="UP001186944">
    <property type="component" value="Unassembled WGS sequence"/>
</dbReference>
<dbReference type="GO" id="GO:0005634">
    <property type="term" value="C:nucleus"/>
    <property type="evidence" value="ECO:0007669"/>
    <property type="project" value="TreeGrafter"/>
</dbReference>
<feature type="domain" description="BZIP" evidence="8">
    <location>
        <begin position="53"/>
        <end position="116"/>
    </location>
</feature>
<accession>A0AA88XEA8</accession>
<keyword evidence="4" id="KW-0804">Transcription</keyword>
<evidence type="ECO:0000256" key="6">
    <source>
        <dbReference type="ARBA" id="ARBA00040165"/>
    </source>
</evidence>
<evidence type="ECO:0000313" key="10">
    <source>
        <dbReference type="Proteomes" id="UP001186944"/>
    </source>
</evidence>
<proteinExistence type="predicted"/>
<feature type="coiled-coil region" evidence="7">
    <location>
        <begin position="71"/>
        <end position="112"/>
    </location>
</feature>
<dbReference type="GO" id="GO:0000977">
    <property type="term" value="F:RNA polymerase II transcription regulatory region sequence-specific DNA binding"/>
    <property type="evidence" value="ECO:0007669"/>
    <property type="project" value="TreeGrafter"/>
</dbReference>
<dbReference type="CDD" id="cd14691">
    <property type="entry name" value="bZIP_XBP1"/>
    <property type="match status" value="1"/>
</dbReference>
<keyword evidence="10" id="KW-1185">Reference proteome</keyword>
<dbReference type="PANTHER" id="PTHR46542">
    <property type="entry name" value="X-BOX BINDING PROTEIN 1"/>
    <property type="match status" value="1"/>
</dbReference>
<evidence type="ECO:0000256" key="7">
    <source>
        <dbReference type="SAM" id="Coils"/>
    </source>
</evidence>
<dbReference type="Pfam" id="PF00170">
    <property type="entry name" value="bZIP_1"/>
    <property type="match status" value="1"/>
</dbReference>
<dbReference type="EMBL" id="VSWD01000013">
    <property type="protein sequence ID" value="KAK3083699.1"/>
    <property type="molecule type" value="Genomic_DNA"/>
</dbReference>
<evidence type="ECO:0000256" key="1">
    <source>
        <dbReference type="ARBA" id="ARBA00022843"/>
    </source>
</evidence>
<keyword evidence="3" id="KW-0238">DNA-binding</keyword>
<evidence type="ECO:0000256" key="3">
    <source>
        <dbReference type="ARBA" id="ARBA00023125"/>
    </source>
</evidence>
<dbReference type="InterPro" id="IPR052470">
    <property type="entry name" value="ER_Stress-Reg_TF"/>
</dbReference>
<keyword evidence="7" id="KW-0175">Coiled coil</keyword>
<dbReference type="InterPro" id="IPR046347">
    <property type="entry name" value="bZIP_sf"/>
</dbReference>
<evidence type="ECO:0000313" key="9">
    <source>
        <dbReference type="EMBL" id="KAK3083699.1"/>
    </source>
</evidence>
<dbReference type="PROSITE" id="PS50217">
    <property type="entry name" value="BZIP"/>
    <property type="match status" value="1"/>
</dbReference>
<dbReference type="SUPFAM" id="SSF57959">
    <property type="entry name" value="Leucine zipper domain"/>
    <property type="match status" value="1"/>
</dbReference>
<evidence type="ECO:0000256" key="4">
    <source>
        <dbReference type="ARBA" id="ARBA00023163"/>
    </source>
</evidence>
<gene>
    <name evidence="9" type="ORF">FSP39_001704</name>
</gene>
<reference evidence="9" key="1">
    <citation type="submission" date="2019-08" db="EMBL/GenBank/DDBJ databases">
        <title>The improved chromosome-level genome for the pearl oyster Pinctada fucata martensii using PacBio sequencing and Hi-C.</title>
        <authorList>
            <person name="Zheng Z."/>
        </authorList>
    </citation>
    <scope>NUCLEOTIDE SEQUENCE</scope>
    <source>
        <strain evidence="9">ZZ-2019</strain>
        <tissue evidence="9">Adductor muscle</tissue>
    </source>
</reference>
<keyword evidence="2" id="KW-0805">Transcription regulation</keyword>
<dbReference type="GO" id="GO:0000981">
    <property type="term" value="F:DNA-binding transcription factor activity, RNA polymerase II-specific"/>
    <property type="evidence" value="ECO:0007669"/>
    <property type="project" value="TreeGrafter"/>
</dbReference>
<sequence>MSLMPKTIIITTGKTQKTVTVQNQPTMNFDDLYSMEEGGGPRKRRRLTHLTPEEKLMRRKLKNRVAAQTARDRKKALMSDLEVQLAQLQEENKRLQRENNALKSQSGDLAVENAQLKERLGIEELPIKEEIESHGSAASVVSLPQGQTQTPSRLVNSLITLSLWMSILNTSAPTKEALQKLRLANPQKLSSLSMEQMAPLLKWWGRHQQNWNPSMN</sequence>
<evidence type="ECO:0000259" key="8">
    <source>
        <dbReference type="PROSITE" id="PS50217"/>
    </source>
</evidence>
<keyword evidence="1" id="KW-0832">Ubl conjugation</keyword>
<evidence type="ECO:0000256" key="2">
    <source>
        <dbReference type="ARBA" id="ARBA00023015"/>
    </source>
</evidence>
<organism evidence="9 10">
    <name type="scientific">Pinctada imbricata</name>
    <name type="common">Atlantic pearl-oyster</name>
    <name type="synonym">Pinctada martensii</name>
    <dbReference type="NCBI Taxonomy" id="66713"/>
    <lineage>
        <taxon>Eukaryota</taxon>
        <taxon>Metazoa</taxon>
        <taxon>Spiralia</taxon>
        <taxon>Lophotrochozoa</taxon>
        <taxon>Mollusca</taxon>
        <taxon>Bivalvia</taxon>
        <taxon>Autobranchia</taxon>
        <taxon>Pteriomorphia</taxon>
        <taxon>Pterioida</taxon>
        <taxon>Pterioidea</taxon>
        <taxon>Pteriidae</taxon>
        <taxon>Pinctada</taxon>
    </lineage>
</organism>
<dbReference type="InterPro" id="IPR004827">
    <property type="entry name" value="bZIP"/>
</dbReference>
<name>A0AA88XEA8_PINIB</name>
<dbReference type="Gene3D" id="1.20.5.170">
    <property type="match status" value="1"/>
</dbReference>
<keyword evidence="5" id="KW-0539">Nucleus</keyword>
<dbReference type="AlphaFoldDB" id="A0AA88XEA8"/>